<sequence>MSQHPTFPVTDERQHEDWLHFVELLQQAYEDGLHLPLLQLMLTPDEREALGTRLRIVQELMRAQMSQRELKNELGVGIATITRGSNSLKSAPQALTSWLGERLLQRGSESA</sequence>
<evidence type="ECO:0000256" key="1">
    <source>
        <dbReference type="ARBA" id="ARBA00004496"/>
    </source>
</evidence>
<keyword evidence="12" id="KW-1185">Reference proteome</keyword>
<comment type="function">
    <text evidence="9 10">This protein is an aporepressor. When complexed with L-tryptophan it binds the operator region of the trp operon (5'-ACTAGT-'3') and prevents the initiation of transcription. The complex also regulates trp repressor biosynthesis by binding to its regulatory region.</text>
</comment>
<dbReference type="InterPro" id="IPR010921">
    <property type="entry name" value="Trp_repressor/repl_initiator"/>
</dbReference>
<dbReference type="GO" id="GO:0043565">
    <property type="term" value="F:sequence-specific DNA binding"/>
    <property type="evidence" value="ECO:0007669"/>
    <property type="project" value="UniProtKB-UniRule"/>
</dbReference>
<evidence type="ECO:0000256" key="10">
    <source>
        <dbReference type="HAMAP-Rule" id="MF_00475"/>
    </source>
</evidence>
<dbReference type="STRING" id="1926881.BTJ39_11340"/>
<dbReference type="NCBIfam" id="TIGR01321">
    <property type="entry name" value="TrpR"/>
    <property type="match status" value="1"/>
</dbReference>
<name>A0A1S8YLQ7_9GAMM</name>
<dbReference type="AlphaFoldDB" id="A0A1S8YLQ7"/>
<dbReference type="SUPFAM" id="SSF48295">
    <property type="entry name" value="TrpR-like"/>
    <property type="match status" value="1"/>
</dbReference>
<evidence type="ECO:0000256" key="9">
    <source>
        <dbReference type="ARBA" id="ARBA00025375"/>
    </source>
</evidence>
<evidence type="ECO:0000313" key="11">
    <source>
        <dbReference type="EMBL" id="OON40021.1"/>
    </source>
</evidence>
<proteinExistence type="inferred from homology"/>
<evidence type="ECO:0000256" key="8">
    <source>
        <dbReference type="ARBA" id="ARBA00023163"/>
    </source>
</evidence>
<keyword evidence="8 10" id="KW-0804">Transcription</keyword>
<evidence type="ECO:0000256" key="4">
    <source>
        <dbReference type="ARBA" id="ARBA00022490"/>
    </source>
</evidence>
<evidence type="ECO:0000256" key="3">
    <source>
        <dbReference type="ARBA" id="ARBA00020177"/>
    </source>
</evidence>
<comment type="similarity">
    <text evidence="2 10">Belongs to the TrpR family.</text>
</comment>
<keyword evidence="6 10" id="KW-0805">Transcription regulation</keyword>
<dbReference type="PIRSF" id="PIRSF003196">
    <property type="entry name" value="Trp_repressor"/>
    <property type="match status" value="1"/>
</dbReference>
<dbReference type="Gene3D" id="1.10.1270.10">
    <property type="entry name" value="TrpR-like"/>
    <property type="match status" value="1"/>
</dbReference>
<accession>A0A1S8YLQ7</accession>
<reference evidence="11 12" key="1">
    <citation type="submission" date="2016-12" db="EMBL/GenBank/DDBJ databases">
        <title>Izhakiella australiana sp. nov. of genus Izhakiella isolated from Australian desert.</title>
        <authorList>
            <person name="Ji M."/>
        </authorList>
    </citation>
    <scope>NUCLEOTIDE SEQUENCE [LARGE SCALE GENOMIC DNA]</scope>
    <source>
        <strain evidence="11 12">D4N98</strain>
    </source>
</reference>
<dbReference type="GO" id="GO:0005737">
    <property type="term" value="C:cytoplasm"/>
    <property type="evidence" value="ECO:0007669"/>
    <property type="project" value="UniProtKB-SubCell"/>
</dbReference>
<gene>
    <name evidence="10" type="primary">trpR</name>
    <name evidence="11" type="ORF">BTJ39_11340</name>
</gene>
<protein>
    <recommendedName>
        <fullName evidence="3 10">Trp operon repressor</fullName>
    </recommendedName>
</protein>
<evidence type="ECO:0000256" key="7">
    <source>
        <dbReference type="ARBA" id="ARBA00023125"/>
    </source>
</evidence>
<comment type="caution">
    <text evidence="11">The sequence shown here is derived from an EMBL/GenBank/DDBJ whole genome shotgun (WGS) entry which is preliminary data.</text>
</comment>
<evidence type="ECO:0000256" key="6">
    <source>
        <dbReference type="ARBA" id="ARBA00023015"/>
    </source>
</evidence>
<dbReference type="RefSeq" id="WP_078002806.1">
    <property type="nucleotide sequence ID" value="NZ_MRUL01000006.1"/>
</dbReference>
<feature type="DNA-binding region" evidence="10">
    <location>
        <begin position="67"/>
        <end position="90"/>
    </location>
</feature>
<dbReference type="GO" id="GO:0045892">
    <property type="term" value="P:negative regulation of DNA-templated transcription"/>
    <property type="evidence" value="ECO:0007669"/>
    <property type="project" value="UniProtKB-UniRule"/>
</dbReference>
<dbReference type="InterPro" id="IPR038116">
    <property type="entry name" value="TrpR-like_sf"/>
</dbReference>
<dbReference type="PANTHER" id="PTHR38025:SF1">
    <property type="entry name" value="TRP OPERON REPRESSOR"/>
    <property type="match status" value="1"/>
</dbReference>
<comment type="subcellular location">
    <subcellularLocation>
        <location evidence="1 10">Cytoplasm</location>
    </subcellularLocation>
</comment>
<evidence type="ECO:0000256" key="5">
    <source>
        <dbReference type="ARBA" id="ARBA00022491"/>
    </source>
</evidence>
<organism evidence="11 12">
    <name type="scientific">Izhakiella australiensis</name>
    <dbReference type="NCBI Taxonomy" id="1926881"/>
    <lineage>
        <taxon>Bacteria</taxon>
        <taxon>Pseudomonadati</taxon>
        <taxon>Pseudomonadota</taxon>
        <taxon>Gammaproteobacteria</taxon>
        <taxon>Enterobacterales</taxon>
        <taxon>Erwiniaceae</taxon>
        <taxon>Izhakiella</taxon>
    </lineage>
</organism>
<comment type="subunit">
    <text evidence="10">Homodimer.</text>
</comment>
<dbReference type="OrthoDB" id="5704033at2"/>
<evidence type="ECO:0000313" key="12">
    <source>
        <dbReference type="Proteomes" id="UP000190667"/>
    </source>
</evidence>
<dbReference type="Proteomes" id="UP000190667">
    <property type="component" value="Unassembled WGS sequence"/>
</dbReference>
<dbReference type="InterPro" id="IPR000831">
    <property type="entry name" value="Trp_repress"/>
</dbReference>
<keyword evidence="5 10" id="KW-0678">Repressor</keyword>
<dbReference type="EMBL" id="MRUL01000006">
    <property type="protein sequence ID" value="OON40021.1"/>
    <property type="molecule type" value="Genomic_DNA"/>
</dbReference>
<dbReference type="FunFam" id="1.10.1270.10:FF:000001">
    <property type="entry name" value="Trp operon repressor"/>
    <property type="match status" value="1"/>
</dbReference>
<dbReference type="PANTHER" id="PTHR38025">
    <property type="entry name" value="TRP OPERON REPRESSOR"/>
    <property type="match status" value="1"/>
</dbReference>
<dbReference type="InterPro" id="IPR013335">
    <property type="entry name" value="Trp_repress_bac"/>
</dbReference>
<dbReference type="Pfam" id="PF01371">
    <property type="entry name" value="Trp_repressor"/>
    <property type="match status" value="1"/>
</dbReference>
<evidence type="ECO:0000256" key="2">
    <source>
        <dbReference type="ARBA" id="ARBA00007027"/>
    </source>
</evidence>
<keyword evidence="4 10" id="KW-0963">Cytoplasm</keyword>
<keyword evidence="7 10" id="KW-0238">DNA-binding</keyword>
<dbReference type="GO" id="GO:0003700">
    <property type="term" value="F:DNA-binding transcription factor activity"/>
    <property type="evidence" value="ECO:0007669"/>
    <property type="project" value="UniProtKB-UniRule"/>
</dbReference>
<dbReference type="HAMAP" id="MF_00475">
    <property type="entry name" value="Trp_repressor"/>
    <property type="match status" value="1"/>
</dbReference>